<dbReference type="InterPro" id="IPR014440">
    <property type="entry name" value="HCCAis_GSTk"/>
</dbReference>
<dbReference type="Proteomes" id="UP000502041">
    <property type="component" value="Chromosome"/>
</dbReference>
<dbReference type="RefSeq" id="WP_168922660.1">
    <property type="nucleotide sequence ID" value="NZ_CP051461.1"/>
</dbReference>
<dbReference type="SUPFAM" id="SSF52833">
    <property type="entry name" value="Thioredoxin-like"/>
    <property type="match status" value="1"/>
</dbReference>
<name>A0A6H2HBF5_9BURK</name>
<protein>
    <recommendedName>
        <fullName evidence="1">2-hydroxychromene-2-carboxylate isomerase</fullName>
        <ecNumber evidence="1">5.99.1.4</ecNumber>
    </recommendedName>
</protein>
<comment type="similarity">
    <text evidence="1">Belongs to the GST superfamily. NadH family.</text>
</comment>
<dbReference type="GO" id="GO:1901170">
    <property type="term" value="P:naphthalene catabolic process"/>
    <property type="evidence" value="ECO:0007669"/>
    <property type="project" value="InterPro"/>
</dbReference>
<dbReference type="KEGG" id="pvac:HC248_02413"/>
<organism evidence="4 5">
    <name type="scientific">Polaromonas vacuolata</name>
    <dbReference type="NCBI Taxonomy" id="37448"/>
    <lineage>
        <taxon>Bacteria</taxon>
        <taxon>Pseudomonadati</taxon>
        <taxon>Pseudomonadota</taxon>
        <taxon>Betaproteobacteria</taxon>
        <taxon>Burkholderiales</taxon>
        <taxon>Comamonadaceae</taxon>
        <taxon>Polaromonas</taxon>
    </lineage>
</organism>
<dbReference type="Gene3D" id="3.40.30.10">
    <property type="entry name" value="Glutaredoxin"/>
    <property type="match status" value="1"/>
</dbReference>
<evidence type="ECO:0000313" key="5">
    <source>
        <dbReference type="Proteomes" id="UP000502041"/>
    </source>
</evidence>
<dbReference type="Pfam" id="PF01323">
    <property type="entry name" value="DSBA"/>
    <property type="match status" value="1"/>
</dbReference>
<feature type="active site" description="Nucleophile" evidence="2">
    <location>
        <position position="10"/>
    </location>
</feature>
<keyword evidence="1 4" id="KW-0413">Isomerase</keyword>
<dbReference type="InterPro" id="IPR044087">
    <property type="entry name" value="NahD-like"/>
</dbReference>
<dbReference type="CDD" id="cd03022">
    <property type="entry name" value="DsbA_HCCA_Iso"/>
    <property type="match status" value="1"/>
</dbReference>
<dbReference type="InterPro" id="IPR036249">
    <property type="entry name" value="Thioredoxin-like_sf"/>
</dbReference>
<sequence>MIEFYFDCSSPWTFIAFKNLQPMAEELGVQVEWKPVLVGGIFNTVNPGAYAAREDMNSAKNRYILKDVQDNARESDLKIVFPPKVFPVNSVKAMRGCLWIAQDADAKPHFLAFVEAVFSAYFSREEDISNDAVLTDICRACGIDDVAFHAGITQPAIKAALKANTDEAIARGAFGAPTIFVGDDMYFGNDRLALVRSAVLRSQAAAQTPA</sequence>
<reference evidence="4 5" key="1">
    <citation type="submission" date="2020-04" db="EMBL/GenBank/DDBJ databases">
        <title>Complete genome of a Psychrophilic, Marine, Gas Vacuolate Bacterium Polaromonas vacuolata KCTC 22033T.</title>
        <authorList>
            <person name="Hwang K."/>
            <person name="Kim K.M."/>
        </authorList>
    </citation>
    <scope>NUCLEOTIDE SEQUENCE [LARGE SCALE GENOMIC DNA]</scope>
    <source>
        <strain evidence="4 5">KCTC 22033</strain>
    </source>
</reference>
<evidence type="ECO:0000259" key="3">
    <source>
        <dbReference type="Pfam" id="PF01323"/>
    </source>
</evidence>
<dbReference type="AlphaFoldDB" id="A0A6H2HBF5"/>
<evidence type="ECO:0000313" key="4">
    <source>
        <dbReference type="EMBL" id="QJC57097.1"/>
    </source>
</evidence>
<dbReference type="GO" id="GO:0006749">
    <property type="term" value="P:glutathione metabolic process"/>
    <property type="evidence" value="ECO:0007669"/>
    <property type="project" value="TreeGrafter"/>
</dbReference>
<dbReference type="GO" id="GO:0004364">
    <property type="term" value="F:glutathione transferase activity"/>
    <property type="evidence" value="ECO:0007669"/>
    <property type="project" value="TreeGrafter"/>
</dbReference>
<dbReference type="PANTHER" id="PTHR42943">
    <property type="entry name" value="GLUTATHIONE S-TRANSFERASE KAPPA"/>
    <property type="match status" value="1"/>
</dbReference>
<dbReference type="InterPro" id="IPR001853">
    <property type="entry name" value="DSBA-like_thioredoxin_dom"/>
</dbReference>
<proteinExistence type="inferred from homology"/>
<gene>
    <name evidence="4" type="primary">nahD_2</name>
    <name evidence="4" type="ORF">HC248_02413</name>
</gene>
<dbReference type="GO" id="GO:0004602">
    <property type="term" value="F:glutathione peroxidase activity"/>
    <property type="evidence" value="ECO:0007669"/>
    <property type="project" value="TreeGrafter"/>
</dbReference>
<accession>A0A6H2HBF5</accession>
<comment type="catalytic activity">
    <reaction evidence="1">
        <text>2-hydroxychromene-2-carboxylate = (3E)-4-(2-hydroxyphenyl)-2-oxobut-3-enoate</text>
        <dbReference type="Rhea" id="RHEA:27401"/>
        <dbReference type="ChEBI" id="CHEBI:59350"/>
        <dbReference type="ChEBI" id="CHEBI:59353"/>
        <dbReference type="EC" id="5.99.1.4"/>
    </reaction>
</comment>
<keyword evidence="5" id="KW-1185">Reference proteome</keyword>
<dbReference type="PIRSF" id="PIRSF006386">
    <property type="entry name" value="HCCAis_GSTk"/>
    <property type="match status" value="1"/>
</dbReference>
<dbReference type="EC" id="5.99.1.4" evidence="1"/>
<evidence type="ECO:0000256" key="1">
    <source>
        <dbReference type="PIRNR" id="PIRNR006386"/>
    </source>
</evidence>
<dbReference type="GO" id="GO:0018845">
    <property type="term" value="F:2-hydroxychromene-2-carboxylate isomerase activity"/>
    <property type="evidence" value="ECO:0007669"/>
    <property type="project" value="UniProtKB-UniRule"/>
</dbReference>
<dbReference type="PANTHER" id="PTHR42943:SF2">
    <property type="entry name" value="GLUTATHIONE S-TRANSFERASE KAPPA 1"/>
    <property type="match status" value="1"/>
</dbReference>
<dbReference type="EMBL" id="CP051461">
    <property type="protein sequence ID" value="QJC57097.1"/>
    <property type="molecule type" value="Genomic_DNA"/>
</dbReference>
<dbReference type="InterPro" id="IPR051924">
    <property type="entry name" value="GST_Kappa/NadH"/>
</dbReference>
<evidence type="ECO:0000256" key="2">
    <source>
        <dbReference type="PIRSR" id="PIRSR006386-1"/>
    </source>
</evidence>
<feature type="domain" description="DSBA-like thioredoxin" evidence="3">
    <location>
        <begin position="2"/>
        <end position="198"/>
    </location>
</feature>